<evidence type="ECO:0000313" key="3">
    <source>
        <dbReference type="Proteomes" id="UP000275267"/>
    </source>
</evidence>
<feature type="region of interest" description="Disordered" evidence="1">
    <location>
        <begin position="1"/>
        <end position="41"/>
    </location>
</feature>
<organism evidence="2 3">
    <name type="scientific">Panicum miliaceum</name>
    <name type="common">Proso millet</name>
    <name type="synonym">Broomcorn millet</name>
    <dbReference type="NCBI Taxonomy" id="4540"/>
    <lineage>
        <taxon>Eukaryota</taxon>
        <taxon>Viridiplantae</taxon>
        <taxon>Streptophyta</taxon>
        <taxon>Embryophyta</taxon>
        <taxon>Tracheophyta</taxon>
        <taxon>Spermatophyta</taxon>
        <taxon>Magnoliopsida</taxon>
        <taxon>Liliopsida</taxon>
        <taxon>Poales</taxon>
        <taxon>Poaceae</taxon>
        <taxon>PACMAD clade</taxon>
        <taxon>Panicoideae</taxon>
        <taxon>Panicodae</taxon>
        <taxon>Paniceae</taxon>
        <taxon>Panicinae</taxon>
        <taxon>Panicum</taxon>
        <taxon>Panicum sect. Panicum</taxon>
    </lineage>
</organism>
<dbReference type="EMBL" id="PQIB02000013">
    <property type="protein sequence ID" value="RLM74051.1"/>
    <property type="molecule type" value="Genomic_DNA"/>
</dbReference>
<evidence type="ECO:0000313" key="2">
    <source>
        <dbReference type="EMBL" id="RLM74051.1"/>
    </source>
</evidence>
<evidence type="ECO:0000256" key="1">
    <source>
        <dbReference type="SAM" id="MobiDB-lite"/>
    </source>
</evidence>
<proteinExistence type="predicted"/>
<protein>
    <submittedName>
        <fullName evidence="2">Uncharacterized protein</fullName>
    </submittedName>
</protein>
<accession>A0A3L6Q7G8</accession>
<keyword evidence="3" id="KW-1185">Reference proteome</keyword>
<comment type="caution">
    <text evidence="2">The sequence shown here is derived from an EMBL/GenBank/DDBJ whole genome shotgun (WGS) entry which is preliminary data.</text>
</comment>
<dbReference type="Proteomes" id="UP000275267">
    <property type="component" value="Unassembled WGS sequence"/>
</dbReference>
<sequence>MEEHGSSAHESGEASTELSISVPGQHEGSSKNLSDRSVCGGKKTRNDYGGVIDMEFFSGDDSITTAVKTPLSLKDWMARVKEMDCSLLVV</sequence>
<reference evidence="3" key="1">
    <citation type="journal article" date="2019" name="Nat. Commun.">
        <title>The genome of broomcorn millet.</title>
        <authorList>
            <person name="Zou C."/>
            <person name="Miki D."/>
            <person name="Li D."/>
            <person name="Tang Q."/>
            <person name="Xiao L."/>
            <person name="Rajput S."/>
            <person name="Deng P."/>
            <person name="Jia W."/>
            <person name="Huang R."/>
            <person name="Zhang M."/>
            <person name="Sun Y."/>
            <person name="Hu J."/>
            <person name="Fu X."/>
            <person name="Schnable P.S."/>
            <person name="Li F."/>
            <person name="Zhang H."/>
            <person name="Feng B."/>
            <person name="Zhu X."/>
            <person name="Liu R."/>
            <person name="Schnable J.C."/>
            <person name="Zhu J.-K."/>
            <person name="Zhang H."/>
        </authorList>
    </citation>
    <scope>NUCLEOTIDE SEQUENCE [LARGE SCALE GENOMIC DNA]</scope>
</reference>
<feature type="compositionally biased region" description="Basic and acidic residues" evidence="1">
    <location>
        <begin position="1"/>
        <end position="12"/>
    </location>
</feature>
<gene>
    <name evidence="2" type="ORF">C2845_PM15G09180</name>
</gene>
<dbReference type="AlphaFoldDB" id="A0A3L6Q7G8"/>
<name>A0A3L6Q7G8_PANMI</name>